<evidence type="ECO:0008006" key="5">
    <source>
        <dbReference type="Google" id="ProtNLM"/>
    </source>
</evidence>
<feature type="transmembrane region" description="Helical" evidence="2">
    <location>
        <begin position="289"/>
        <end position="307"/>
    </location>
</feature>
<dbReference type="PANTHER" id="PTHR36840">
    <property type="entry name" value="BLL5714 PROTEIN"/>
    <property type="match status" value="1"/>
</dbReference>
<gene>
    <name evidence="3" type="ORF">DKT69_22400</name>
</gene>
<evidence type="ECO:0000256" key="1">
    <source>
        <dbReference type="SAM" id="MobiDB-lite"/>
    </source>
</evidence>
<name>A0A317DE02_9ACTN</name>
<feature type="transmembrane region" description="Helical" evidence="2">
    <location>
        <begin position="232"/>
        <end position="252"/>
    </location>
</feature>
<protein>
    <recommendedName>
        <fullName evidence="5">Low temperature requirement protein A</fullName>
    </recommendedName>
</protein>
<feature type="transmembrane region" description="Helical" evidence="2">
    <location>
        <begin position="185"/>
        <end position="205"/>
    </location>
</feature>
<dbReference type="AlphaFoldDB" id="A0A317DE02"/>
<keyword evidence="2" id="KW-0472">Membrane</keyword>
<organism evidence="3 4">
    <name type="scientific">Micromonospora sicca</name>
    <dbReference type="NCBI Taxonomy" id="2202420"/>
    <lineage>
        <taxon>Bacteria</taxon>
        <taxon>Bacillati</taxon>
        <taxon>Actinomycetota</taxon>
        <taxon>Actinomycetes</taxon>
        <taxon>Micromonosporales</taxon>
        <taxon>Micromonosporaceae</taxon>
        <taxon>Micromonospora</taxon>
    </lineage>
</organism>
<feature type="transmembrane region" description="Helical" evidence="2">
    <location>
        <begin position="162"/>
        <end position="179"/>
    </location>
</feature>
<proteinExistence type="predicted"/>
<dbReference type="InterPro" id="IPR010640">
    <property type="entry name" value="Low_temperature_requirement_A"/>
</dbReference>
<evidence type="ECO:0000256" key="2">
    <source>
        <dbReference type="SAM" id="Phobius"/>
    </source>
</evidence>
<evidence type="ECO:0000313" key="4">
    <source>
        <dbReference type="Proteomes" id="UP000246050"/>
    </source>
</evidence>
<dbReference type="Pfam" id="PF06772">
    <property type="entry name" value="LtrA"/>
    <property type="match status" value="1"/>
</dbReference>
<keyword evidence="2" id="KW-0812">Transmembrane</keyword>
<dbReference type="Proteomes" id="UP000246050">
    <property type="component" value="Unassembled WGS sequence"/>
</dbReference>
<feature type="region of interest" description="Disordered" evidence="1">
    <location>
        <begin position="1"/>
        <end position="95"/>
    </location>
</feature>
<feature type="transmembrane region" description="Helical" evidence="2">
    <location>
        <begin position="258"/>
        <end position="277"/>
    </location>
</feature>
<dbReference type="EMBL" id="QGKS01000277">
    <property type="protein sequence ID" value="PWR12968.1"/>
    <property type="molecule type" value="Genomic_DNA"/>
</dbReference>
<evidence type="ECO:0000313" key="3">
    <source>
        <dbReference type="EMBL" id="PWR12968.1"/>
    </source>
</evidence>
<keyword evidence="2" id="KW-1133">Transmembrane helix</keyword>
<dbReference type="PANTHER" id="PTHR36840:SF1">
    <property type="entry name" value="BLL5714 PROTEIN"/>
    <property type="match status" value="1"/>
</dbReference>
<reference evidence="3 4" key="1">
    <citation type="submission" date="2018-05" db="EMBL/GenBank/DDBJ databases">
        <title>Micromonosporas from Atacama Desert.</title>
        <authorList>
            <person name="Carro L."/>
            <person name="Golinska P."/>
            <person name="Klenk H.-P."/>
            <person name="Goodfellow M."/>
        </authorList>
    </citation>
    <scope>NUCLEOTIDE SEQUENCE [LARGE SCALE GENOMIC DNA]</scope>
    <source>
        <strain evidence="3 4">4G51</strain>
    </source>
</reference>
<accession>A0A317DE02</accession>
<comment type="caution">
    <text evidence="3">The sequence shown here is derived from an EMBL/GenBank/DDBJ whole genome shotgun (WGS) entry which is preliminary data.</text>
</comment>
<feature type="transmembrane region" description="Helical" evidence="2">
    <location>
        <begin position="313"/>
        <end position="332"/>
    </location>
</feature>
<sequence>MDGHGSGAARPLDAVGGLGHHHVVHGPLQPSAATRPARDPGDHVRRHADVRRPADRVQQPWPGLRRHLGRNQLGSRAGAHRIAARPEGAGAADPCPVVEHRFRHPVDRRRPGPQSRYASRGVAGRARRGLRRLRLPVPIPGRPRLPRYDVVPEHLAERYQQIYVLTLGELILVTVLTLSDMPFNLGRLSAFAIAFVAAVLLWWSYARGAGARLRSAIERSPHRYRLVQTNPYAHWLMVVGVVGLAAGFERIIKHPAERPEAVLTALTLGGVALFLIGRATLDHEVLGRIPLSHAVGVLAAVALVPTAPHLPNLVLSLVATLVVLGVAAVELVRRQREAGLPAPP</sequence>